<dbReference type="Proteomes" id="UP000236752">
    <property type="component" value="Unassembled WGS sequence"/>
</dbReference>
<dbReference type="EMBL" id="FNUZ01000002">
    <property type="protein sequence ID" value="SEG06245.1"/>
    <property type="molecule type" value="Genomic_DNA"/>
</dbReference>
<dbReference type="RefSeq" id="WP_103910010.1">
    <property type="nucleotide sequence ID" value="NZ_FNUZ01000002.1"/>
</dbReference>
<gene>
    <name evidence="1" type="ORF">SAMN04488045_1698</name>
</gene>
<name>A0A1H5X4A0_9RHOB</name>
<protein>
    <submittedName>
        <fullName evidence="1">Uncharacterized protein</fullName>
    </submittedName>
</protein>
<evidence type="ECO:0000313" key="1">
    <source>
        <dbReference type="EMBL" id="SEG06245.1"/>
    </source>
</evidence>
<keyword evidence="2" id="KW-1185">Reference proteome</keyword>
<proteinExistence type="predicted"/>
<reference evidence="1 2" key="1">
    <citation type="submission" date="2016-10" db="EMBL/GenBank/DDBJ databases">
        <authorList>
            <person name="de Groot N.N."/>
        </authorList>
    </citation>
    <scope>NUCLEOTIDE SEQUENCE [LARGE SCALE GENOMIC DNA]</scope>
    <source>
        <strain evidence="1 2">DSM 26915</strain>
    </source>
</reference>
<dbReference type="AlphaFoldDB" id="A0A1H5X4A0"/>
<accession>A0A1H5X4A0</accession>
<evidence type="ECO:0000313" key="2">
    <source>
        <dbReference type="Proteomes" id="UP000236752"/>
    </source>
</evidence>
<organism evidence="1 2">
    <name type="scientific">Thalassococcus halodurans</name>
    <dbReference type="NCBI Taxonomy" id="373675"/>
    <lineage>
        <taxon>Bacteria</taxon>
        <taxon>Pseudomonadati</taxon>
        <taxon>Pseudomonadota</taxon>
        <taxon>Alphaproteobacteria</taxon>
        <taxon>Rhodobacterales</taxon>
        <taxon>Roseobacteraceae</taxon>
        <taxon>Thalassococcus</taxon>
    </lineage>
</organism>
<sequence>MSNRSRPIQVVLVYDNEYSFEQAFDNLLELKGKLANAVQEFGPWKTLEGLSTPSNFGMATNNNFITLQRMDHHMELEGFKVVLNNPLMAKFKPDQVEALYDHRRAILIEVGCGSVPGFAALFSESKLAGSIGPLGDLVPGYSEDQVGHEARLKMAQRISCVLTGELAPSAIHWTQSQQLFDASTFQSLTTQEFPLTLYCGPSIYGGRQLPDGLVQAGVIVVGSDSVLGKIVTFKPDTQDWQKSYALCMSFIEYCRLRGRLVEDNETFALEEPDAPVVQVRYQNGILGSDGDYIELSLDGRKTSDMQRKTARGWTGWLMSKLSEPARPARAQ</sequence>
<dbReference type="OrthoDB" id="7443908at2"/>